<evidence type="ECO:0000313" key="2">
    <source>
        <dbReference type="EMBL" id="RVW11137.1"/>
    </source>
</evidence>
<feature type="domain" description="TY-Chap N-terminal" evidence="1">
    <location>
        <begin position="21"/>
        <end position="149"/>
    </location>
</feature>
<name>A0A3S3D1Y5_9NOCA</name>
<reference evidence="2 3" key="1">
    <citation type="submission" date="2018-11" db="EMBL/GenBank/DDBJ databases">
        <title>Rhodococcus spongicola sp. nov. and Rhodococcus xishaensis sp. nov. from marine sponges.</title>
        <authorList>
            <person name="Li L."/>
            <person name="Lin H.W."/>
        </authorList>
    </citation>
    <scope>NUCLEOTIDE SEQUENCE [LARGE SCALE GENOMIC DNA]</scope>
    <source>
        <strain evidence="2 3">CCTCC AB2014297</strain>
    </source>
</reference>
<dbReference type="EMBL" id="RKLP01000001">
    <property type="protein sequence ID" value="RVW11137.1"/>
    <property type="molecule type" value="Genomic_DNA"/>
</dbReference>
<evidence type="ECO:0000313" key="3">
    <source>
        <dbReference type="Proteomes" id="UP000286208"/>
    </source>
</evidence>
<evidence type="ECO:0000259" key="1">
    <source>
        <dbReference type="Pfam" id="PF22552"/>
    </source>
</evidence>
<gene>
    <name evidence="2" type="ORF">EGT67_01350</name>
</gene>
<dbReference type="OrthoDB" id="4772408at2"/>
<dbReference type="Pfam" id="PF22552">
    <property type="entry name" value="TY-Chap3"/>
    <property type="match status" value="1"/>
</dbReference>
<protein>
    <recommendedName>
        <fullName evidence="1">TY-Chap N-terminal domain-containing protein</fullName>
    </recommendedName>
</protein>
<accession>A0A3S3D1Y5</accession>
<dbReference type="RefSeq" id="WP_127914246.1">
    <property type="nucleotide sequence ID" value="NZ_RKLP01000001.1"/>
</dbReference>
<proteinExistence type="predicted"/>
<sequence length="282" mass="31309">MDRLKGEMVGEGADGYESVDEAWAGFQRRLADHFAAMQVDDFVIFDWHEARVGDGAAPYVQFLRWCKPFMRAEVVSNAYLAPRYRHTPQDEDLLCSLGWNRPTYLPDDPGDGGSSSFYVDRKMRKTRRLAALTVTTLRLFWGVPHPRMLRAEISGSLEGTDLFGFDGAVSRPARVRGVTHMEASRHDARRILERVTRIAEEALGVSPEFGRDDDPVLLLGVHRIAVVDGVDGPMIRVSAPEHRGGVVHTTASGGSGVDSIDLPAHPFDSRQLVRVLEPLCTD</sequence>
<keyword evidence="3" id="KW-1185">Reference proteome</keyword>
<dbReference type="Proteomes" id="UP000286208">
    <property type="component" value="Unassembled WGS sequence"/>
</dbReference>
<dbReference type="InterPro" id="IPR054344">
    <property type="entry name" value="TY-Chap_N"/>
</dbReference>
<dbReference type="AlphaFoldDB" id="A0A3S3D1Y5"/>
<comment type="caution">
    <text evidence="2">The sequence shown here is derived from an EMBL/GenBank/DDBJ whole genome shotgun (WGS) entry which is preliminary data.</text>
</comment>
<organism evidence="2 3">
    <name type="scientific">Prescottella agglutinans</name>
    <dbReference type="NCBI Taxonomy" id="1644129"/>
    <lineage>
        <taxon>Bacteria</taxon>
        <taxon>Bacillati</taxon>
        <taxon>Actinomycetota</taxon>
        <taxon>Actinomycetes</taxon>
        <taxon>Mycobacteriales</taxon>
        <taxon>Nocardiaceae</taxon>
        <taxon>Prescottella</taxon>
    </lineage>
</organism>